<evidence type="ECO:0000256" key="1">
    <source>
        <dbReference type="ARBA" id="ARBA00006739"/>
    </source>
</evidence>
<keyword evidence="4" id="KW-1133">Transmembrane helix</keyword>
<name>A0A0F6UX89_STRSU</name>
<dbReference type="InterPro" id="IPR029044">
    <property type="entry name" value="Nucleotide-diphossugar_trans"/>
</dbReference>
<dbReference type="EMBL" id="KM972267">
    <property type="protein sequence ID" value="AKE80116.1"/>
    <property type="molecule type" value="Genomic_DNA"/>
</dbReference>
<feature type="transmembrane region" description="Helical" evidence="4">
    <location>
        <begin position="247"/>
        <end position="269"/>
    </location>
</feature>
<organism evidence="7">
    <name type="scientific">Streptococcus suis</name>
    <dbReference type="NCBI Taxonomy" id="1307"/>
    <lineage>
        <taxon>Bacteria</taxon>
        <taxon>Bacillati</taxon>
        <taxon>Bacillota</taxon>
        <taxon>Bacilli</taxon>
        <taxon>Lactobacillales</taxon>
        <taxon>Streptococcaceae</taxon>
        <taxon>Streptococcus</taxon>
    </lineage>
</organism>
<keyword evidence="4" id="KW-0812">Transmembrane</keyword>
<evidence type="ECO:0000256" key="4">
    <source>
        <dbReference type="SAM" id="Phobius"/>
    </source>
</evidence>
<feature type="transmembrane region" description="Helical" evidence="4">
    <location>
        <begin position="303"/>
        <end position="328"/>
    </location>
</feature>
<dbReference type="Pfam" id="PF00535">
    <property type="entry name" value="Glycos_transf_2"/>
    <property type="match status" value="1"/>
</dbReference>
<dbReference type="CDD" id="cd02525">
    <property type="entry name" value="Succinoglycan_BP_ExoA"/>
    <property type="match status" value="1"/>
</dbReference>
<evidence type="ECO:0000256" key="3">
    <source>
        <dbReference type="ARBA" id="ARBA00022679"/>
    </source>
</evidence>
<proteinExistence type="inferred from homology"/>
<dbReference type="SUPFAM" id="SSF53448">
    <property type="entry name" value="Nucleotide-diphospho-sugar transferases"/>
    <property type="match status" value="1"/>
</dbReference>
<reference evidence="7" key="1">
    <citation type="journal article" date="2015" name="Appl. Environ. Microbiol.">
        <title>Eight Novel Capsular Polysaccharide Synthesis Gene Loci Identified in Nontypeable Streptococcus suis Isolates.</title>
        <authorList>
            <person name="Zheng H."/>
            <person name="Ji S."/>
            <person name="Liu Z."/>
            <person name="Lan R."/>
            <person name="Huang Y."/>
            <person name="Bai X."/>
            <person name="Gottschalk M."/>
            <person name="Xu J."/>
        </authorList>
    </citation>
    <scope>NUCLEOTIDE SEQUENCE</scope>
    <source>
        <strain evidence="6">YS35_seq</strain>
        <strain evidence="7">YS38_seq</strain>
    </source>
</reference>
<gene>
    <name evidence="7" type="primary">cpsI</name>
    <name evidence="6" type="ORF">YS35.seq-orf00009</name>
    <name evidence="7" type="ORF">YS38.seq-orf00009</name>
</gene>
<sequence length="337" mass="38423">MSYLVTVIVPVLNEENYIEELLTSIEQQSYPFSKFEVFIIDGCSTDNTIKKINAFIPQSQLNISLFENPKQSQASAMNIGIRHSNAKYIIRLDAHANYQSNYIEAAVNLLEETGVDNVGFYIESSGKNQFAKRVARIQSSKFGVGNSNFRTENTSTVEADTVPFGAFKRETLIELEGFDERFLCNEDNDINNRIIKKGGNILLSDRSGATYYARDNLSSLVKMSLRNGKWNIISLYYNSTAMRLRHFVPLLFTSSILFCLTLSFIHVLFRYMLLAEMLLYVTCALYYSKSIAKSIPDFFQTVFLFFVFHFSYGLGSLIGISNYISLLLREKSTVRKD</sequence>
<dbReference type="PANTHER" id="PTHR43630">
    <property type="entry name" value="POLY-BETA-1,6-N-ACETYL-D-GLUCOSAMINE SYNTHASE"/>
    <property type="match status" value="1"/>
</dbReference>
<feature type="domain" description="Glycosyltransferase 2-like" evidence="5">
    <location>
        <begin position="6"/>
        <end position="153"/>
    </location>
</feature>
<dbReference type="EMBL" id="KM972265">
    <property type="protein sequence ID" value="AKE80074.1"/>
    <property type="molecule type" value="Genomic_DNA"/>
</dbReference>
<evidence type="ECO:0000256" key="2">
    <source>
        <dbReference type="ARBA" id="ARBA00022676"/>
    </source>
</evidence>
<comment type="similarity">
    <text evidence="1">Belongs to the glycosyltransferase 2 family.</text>
</comment>
<dbReference type="RefSeq" id="WP_029171867.1">
    <property type="nucleotide sequence ID" value="NZ_JAFFHQ010000002.1"/>
</dbReference>
<keyword evidence="3 7" id="KW-0808">Transferase</keyword>
<dbReference type="AlphaFoldDB" id="A0A0F6UX89"/>
<dbReference type="GO" id="GO:0016757">
    <property type="term" value="F:glycosyltransferase activity"/>
    <property type="evidence" value="ECO:0007669"/>
    <property type="project" value="UniProtKB-KW"/>
</dbReference>
<accession>A0A0F6UX89</accession>
<keyword evidence="2" id="KW-0328">Glycosyltransferase</keyword>
<evidence type="ECO:0000259" key="5">
    <source>
        <dbReference type="Pfam" id="PF00535"/>
    </source>
</evidence>
<dbReference type="InterPro" id="IPR001173">
    <property type="entry name" value="Glyco_trans_2-like"/>
</dbReference>
<dbReference type="PANTHER" id="PTHR43630:SF1">
    <property type="entry name" value="POLY-BETA-1,6-N-ACETYL-D-GLUCOSAMINE SYNTHASE"/>
    <property type="match status" value="1"/>
</dbReference>
<evidence type="ECO:0000313" key="6">
    <source>
        <dbReference type="EMBL" id="AKE80074.1"/>
    </source>
</evidence>
<keyword evidence="4" id="KW-0472">Membrane</keyword>
<dbReference type="Gene3D" id="3.90.550.10">
    <property type="entry name" value="Spore Coat Polysaccharide Biosynthesis Protein SpsA, Chain A"/>
    <property type="match status" value="1"/>
</dbReference>
<evidence type="ECO:0000313" key="7">
    <source>
        <dbReference type="EMBL" id="AKE80116.1"/>
    </source>
</evidence>
<protein>
    <submittedName>
        <fullName evidence="7">Glycosyltransferase</fullName>
    </submittedName>
</protein>